<evidence type="ECO:0000313" key="1">
    <source>
        <dbReference type="EMBL" id="MFB9902701.1"/>
    </source>
</evidence>
<organism evidence="1 2">
    <name type="scientific">Allokutzneria oryzae</name>
    <dbReference type="NCBI Taxonomy" id="1378989"/>
    <lineage>
        <taxon>Bacteria</taxon>
        <taxon>Bacillati</taxon>
        <taxon>Actinomycetota</taxon>
        <taxon>Actinomycetes</taxon>
        <taxon>Pseudonocardiales</taxon>
        <taxon>Pseudonocardiaceae</taxon>
        <taxon>Allokutzneria</taxon>
    </lineage>
</organism>
<keyword evidence="2" id="KW-1185">Reference proteome</keyword>
<protein>
    <submittedName>
        <fullName evidence="1">Uncharacterized protein</fullName>
    </submittedName>
</protein>
<reference evidence="1 2" key="1">
    <citation type="submission" date="2024-09" db="EMBL/GenBank/DDBJ databases">
        <authorList>
            <person name="Sun Q."/>
            <person name="Mori K."/>
        </authorList>
    </citation>
    <scope>NUCLEOTIDE SEQUENCE [LARGE SCALE GENOMIC DNA]</scope>
    <source>
        <strain evidence="1 2">TBRC 7907</strain>
    </source>
</reference>
<comment type="caution">
    <text evidence="1">The sequence shown here is derived from an EMBL/GenBank/DDBJ whole genome shotgun (WGS) entry which is preliminary data.</text>
</comment>
<name>A0ABV5ZSH4_9PSEU</name>
<gene>
    <name evidence="1" type="ORF">ACFFQA_01990</name>
</gene>
<dbReference type="RefSeq" id="WP_377849776.1">
    <property type="nucleotide sequence ID" value="NZ_JBHLZU010000002.1"/>
</dbReference>
<proteinExistence type="predicted"/>
<evidence type="ECO:0000313" key="2">
    <source>
        <dbReference type="Proteomes" id="UP001589693"/>
    </source>
</evidence>
<dbReference type="EMBL" id="JBHLZU010000002">
    <property type="protein sequence ID" value="MFB9902701.1"/>
    <property type="molecule type" value="Genomic_DNA"/>
</dbReference>
<sequence length="246" mass="26396">MTGNGDFLIVRDNKEARQNRAALVSFTGGTVSRVRPLTWHGPVPVDLESIAAVPGRPGQFVALSSSGKGMRVVLAGDRVVVLRTFTVPAVQDKDNYEGFALTVVKGRTVAVWANRGQDSRPGRLIAAEVDLGRMEFGPITSATIRAPYPKKDVRHISDIVVTDSGRVLASAATDSGDDGPFDSAVYPAADLSVDNGAVALKPVQDNREIARYPDRKIEAMTCLTPSCDRMLLGTDDENLGGWVRFS</sequence>
<accession>A0ABV5ZSH4</accession>
<dbReference type="Proteomes" id="UP001589693">
    <property type="component" value="Unassembled WGS sequence"/>
</dbReference>